<organism evidence="3 4">
    <name type="scientific">Labilithrix luteola</name>
    <dbReference type="NCBI Taxonomy" id="1391654"/>
    <lineage>
        <taxon>Bacteria</taxon>
        <taxon>Pseudomonadati</taxon>
        <taxon>Myxococcota</taxon>
        <taxon>Polyangia</taxon>
        <taxon>Polyangiales</taxon>
        <taxon>Labilitrichaceae</taxon>
        <taxon>Labilithrix</taxon>
    </lineage>
</organism>
<evidence type="ECO:0000256" key="2">
    <source>
        <dbReference type="SAM" id="Phobius"/>
    </source>
</evidence>
<keyword evidence="2" id="KW-0812">Transmembrane</keyword>
<feature type="transmembrane region" description="Helical" evidence="2">
    <location>
        <begin position="27"/>
        <end position="47"/>
    </location>
</feature>
<gene>
    <name evidence="3" type="ORF">AKJ09_08013</name>
</gene>
<dbReference type="EMBL" id="CP012333">
    <property type="protein sequence ID" value="AKV01350.1"/>
    <property type="molecule type" value="Genomic_DNA"/>
</dbReference>
<keyword evidence="2" id="KW-1133">Transmembrane helix</keyword>
<accession>A0A0K1Q7H6</accession>
<proteinExistence type="predicted"/>
<evidence type="ECO:0000256" key="1">
    <source>
        <dbReference type="SAM" id="MobiDB-lite"/>
    </source>
</evidence>
<sequence>MSVATGNVSGRSLTGCPRLERMQRIPLVLATLGIALVAACAIVEAPAPPTSASTPADAAPPSFTEGDAASPAPTQSPFSFEPLPFDQAPSMLAVVGDRPVYAVLASEKRLWLRTGSHYFEGHKWGPAVSFEHSGATFRALHGYDIPFTSSDNEPPRVYVAESDATLRPITPEGIGAPVEFCTAPTSCRTTADVVSVTGPGPGPTHARGAVWMVRDPEGIAFYTEESSSRLVRTALAPIGGTSRLLELVDDPPGVATAIEHDGKWTLVRLAADAATVRDEVALPEGFQYVHLARGATSGSGQESHDALHVLVAGAEGGEAALQLSSDGPSLSWHWRASVSAEASWYRRLSTLLSGDAYAGCYVSGTDLFCRDSKGEPVGRTPSVLAASSQGDHVFALVEVTAGKYAADVAAYFGPIFP</sequence>
<name>A0A0K1Q7H6_9BACT</name>
<evidence type="ECO:0000313" key="4">
    <source>
        <dbReference type="Proteomes" id="UP000064967"/>
    </source>
</evidence>
<feature type="compositionally biased region" description="Low complexity" evidence="1">
    <location>
        <begin position="50"/>
        <end position="62"/>
    </location>
</feature>
<dbReference type="Proteomes" id="UP000064967">
    <property type="component" value="Chromosome"/>
</dbReference>
<dbReference type="KEGG" id="llu:AKJ09_08013"/>
<keyword evidence="2" id="KW-0472">Membrane</keyword>
<feature type="region of interest" description="Disordered" evidence="1">
    <location>
        <begin position="49"/>
        <end position="80"/>
    </location>
</feature>
<evidence type="ECO:0000313" key="3">
    <source>
        <dbReference type="EMBL" id="AKV01350.1"/>
    </source>
</evidence>
<reference evidence="3 4" key="1">
    <citation type="submission" date="2015-08" db="EMBL/GenBank/DDBJ databases">
        <authorList>
            <person name="Babu N.S."/>
            <person name="Beckwith C.J."/>
            <person name="Beseler K.G."/>
            <person name="Brison A."/>
            <person name="Carone J.V."/>
            <person name="Caskin T.P."/>
            <person name="Diamond M."/>
            <person name="Durham M.E."/>
            <person name="Foxe J.M."/>
            <person name="Go M."/>
            <person name="Henderson B.A."/>
            <person name="Jones I.B."/>
            <person name="McGettigan J.A."/>
            <person name="Micheletti S.J."/>
            <person name="Nasrallah M.E."/>
            <person name="Ortiz D."/>
            <person name="Piller C.R."/>
            <person name="Privatt S.R."/>
            <person name="Schneider S.L."/>
            <person name="Sharp S."/>
            <person name="Smith T.C."/>
            <person name="Stanton J.D."/>
            <person name="Ullery H.E."/>
            <person name="Wilson R.J."/>
            <person name="Serrano M.G."/>
            <person name="Buck G."/>
            <person name="Lee V."/>
            <person name="Wang Y."/>
            <person name="Carvalho R."/>
            <person name="Voegtly L."/>
            <person name="Shi R."/>
            <person name="Duckworth R."/>
            <person name="Johnson A."/>
            <person name="Loviza R."/>
            <person name="Walstead R."/>
            <person name="Shah Z."/>
            <person name="Kiflezghi M."/>
            <person name="Wade K."/>
            <person name="Ball S.L."/>
            <person name="Bradley K.W."/>
            <person name="Asai D.J."/>
            <person name="Bowman C.A."/>
            <person name="Russell D.A."/>
            <person name="Pope W.H."/>
            <person name="Jacobs-Sera D."/>
            <person name="Hendrix R.W."/>
            <person name="Hatfull G.F."/>
        </authorList>
    </citation>
    <scope>NUCLEOTIDE SEQUENCE [LARGE SCALE GENOMIC DNA]</scope>
    <source>
        <strain evidence="3 4">DSM 27648</strain>
    </source>
</reference>
<protein>
    <submittedName>
        <fullName evidence="3">Uncharacterized protein</fullName>
    </submittedName>
</protein>
<keyword evidence="4" id="KW-1185">Reference proteome</keyword>
<dbReference type="AlphaFoldDB" id="A0A0K1Q7H6"/>